<feature type="non-terminal residue" evidence="2">
    <location>
        <position position="55"/>
    </location>
</feature>
<feature type="region of interest" description="Disordered" evidence="1">
    <location>
        <begin position="1"/>
        <end position="55"/>
    </location>
</feature>
<accession>A0A6A5AWP3</accession>
<comment type="caution">
    <text evidence="2">The sequence shown here is derived from an EMBL/GenBank/DDBJ whole genome shotgun (WGS) entry which is preliminary data.</text>
</comment>
<feature type="compositionally biased region" description="Acidic residues" evidence="1">
    <location>
        <begin position="1"/>
        <end position="33"/>
    </location>
</feature>
<protein>
    <submittedName>
        <fullName evidence="2">Uncharacterized protein</fullName>
    </submittedName>
</protein>
<organism evidence="2 3">
    <name type="scientific">Aphanomyces astaci</name>
    <name type="common">Crayfish plague agent</name>
    <dbReference type="NCBI Taxonomy" id="112090"/>
    <lineage>
        <taxon>Eukaryota</taxon>
        <taxon>Sar</taxon>
        <taxon>Stramenopiles</taxon>
        <taxon>Oomycota</taxon>
        <taxon>Saprolegniomycetes</taxon>
        <taxon>Saprolegniales</taxon>
        <taxon>Verrucalvaceae</taxon>
        <taxon>Aphanomyces</taxon>
    </lineage>
</organism>
<name>A0A6A5AWP3_APHAT</name>
<evidence type="ECO:0000313" key="3">
    <source>
        <dbReference type="Proteomes" id="UP000469452"/>
    </source>
</evidence>
<sequence length="55" mass="6189">MGYDEGEESDSDDEDDYDDEDSYDSMAGDDDDDSLSRVKTKGLSPADQEILKKYL</sequence>
<dbReference type="EMBL" id="VJMI01003165">
    <property type="protein sequence ID" value="KAF0774781.1"/>
    <property type="molecule type" value="Genomic_DNA"/>
</dbReference>
<dbReference type="AlphaFoldDB" id="A0A6A5AWP3"/>
<dbReference type="Proteomes" id="UP000469452">
    <property type="component" value="Unassembled WGS sequence"/>
</dbReference>
<reference evidence="2 3" key="1">
    <citation type="submission" date="2019-06" db="EMBL/GenBank/DDBJ databases">
        <title>Genomics analysis of Aphanomyces spp. identifies a new class of oomycete effector associated with host adaptation.</title>
        <authorList>
            <person name="Gaulin E."/>
        </authorList>
    </citation>
    <scope>NUCLEOTIDE SEQUENCE [LARGE SCALE GENOMIC DNA]</scope>
    <source>
        <strain evidence="2 3">E</strain>
    </source>
</reference>
<evidence type="ECO:0000313" key="2">
    <source>
        <dbReference type="EMBL" id="KAF0774781.1"/>
    </source>
</evidence>
<gene>
    <name evidence="2" type="ORF">AaE_001519</name>
</gene>
<proteinExistence type="predicted"/>
<evidence type="ECO:0000256" key="1">
    <source>
        <dbReference type="SAM" id="MobiDB-lite"/>
    </source>
</evidence>